<dbReference type="PANTHER" id="PTHR42991:SF1">
    <property type="entry name" value="ALDEHYDE DEHYDROGENASE"/>
    <property type="match status" value="1"/>
</dbReference>
<keyword evidence="2" id="KW-0560">Oxidoreductase</keyword>
<evidence type="ECO:0000313" key="6">
    <source>
        <dbReference type="EMBL" id="CAB4994592.1"/>
    </source>
</evidence>
<dbReference type="GO" id="GO:0008911">
    <property type="term" value="F:lactaldehyde dehydrogenase (NAD+) activity"/>
    <property type="evidence" value="ECO:0007669"/>
    <property type="project" value="TreeGrafter"/>
</dbReference>
<protein>
    <submittedName>
        <fullName evidence="7">Unannotated protein</fullName>
    </submittedName>
</protein>
<name>A0A6J7SB29_9ZZZZ</name>
<dbReference type="AlphaFoldDB" id="A0A6J7SB29"/>
<dbReference type="InterPro" id="IPR051020">
    <property type="entry name" value="ALDH-related_metabolic_enz"/>
</dbReference>
<dbReference type="EMBL" id="CAFBQW010000006">
    <property type="protein sequence ID" value="CAB5060033.1"/>
    <property type="molecule type" value="Genomic_DNA"/>
</dbReference>
<dbReference type="Pfam" id="PF00171">
    <property type="entry name" value="Aldedh"/>
    <property type="match status" value="1"/>
</dbReference>
<dbReference type="InterPro" id="IPR016162">
    <property type="entry name" value="Ald_DH_N"/>
</dbReference>
<evidence type="ECO:0000313" key="4">
    <source>
        <dbReference type="EMBL" id="CAB4689045.1"/>
    </source>
</evidence>
<organism evidence="7">
    <name type="scientific">freshwater metagenome</name>
    <dbReference type="NCBI Taxonomy" id="449393"/>
    <lineage>
        <taxon>unclassified sequences</taxon>
        <taxon>metagenomes</taxon>
        <taxon>ecological metagenomes</taxon>
    </lineage>
</organism>
<proteinExistence type="inferred from homology"/>
<evidence type="ECO:0000256" key="1">
    <source>
        <dbReference type="ARBA" id="ARBA00009986"/>
    </source>
</evidence>
<gene>
    <name evidence="4" type="ORF">UFOPK2582_00290</name>
    <name evidence="5" type="ORF">UFOPK3046_01773</name>
    <name evidence="6" type="ORF">UFOPK3914_01792</name>
    <name evidence="7" type="ORF">UFOPK4173_01484</name>
    <name evidence="8" type="ORF">UFOPK4354_00105</name>
</gene>
<dbReference type="Gene3D" id="3.40.605.10">
    <property type="entry name" value="Aldehyde Dehydrogenase, Chain A, domain 1"/>
    <property type="match status" value="1"/>
</dbReference>
<dbReference type="SUPFAM" id="SSF53720">
    <property type="entry name" value="ALDH-like"/>
    <property type="match status" value="1"/>
</dbReference>
<reference evidence="7" key="1">
    <citation type="submission" date="2020-05" db="EMBL/GenBank/DDBJ databases">
        <authorList>
            <person name="Chiriac C."/>
            <person name="Salcher M."/>
            <person name="Ghai R."/>
            <person name="Kavagutti S V."/>
        </authorList>
    </citation>
    <scope>NUCLEOTIDE SEQUENCE</scope>
</reference>
<dbReference type="PANTHER" id="PTHR42991">
    <property type="entry name" value="ALDEHYDE DEHYDROGENASE"/>
    <property type="match status" value="1"/>
</dbReference>
<dbReference type="EMBL" id="CAFBOG010000221">
    <property type="protein sequence ID" value="CAB4994592.1"/>
    <property type="molecule type" value="Genomic_DNA"/>
</dbReference>
<dbReference type="InterPro" id="IPR016163">
    <property type="entry name" value="Ald_DH_C"/>
</dbReference>
<dbReference type="EMBL" id="CAEZXS010000019">
    <property type="protein sequence ID" value="CAB4689045.1"/>
    <property type="molecule type" value="Genomic_DNA"/>
</dbReference>
<dbReference type="EMBL" id="CAFAAQ010000215">
    <property type="protein sequence ID" value="CAB4821786.1"/>
    <property type="molecule type" value="Genomic_DNA"/>
</dbReference>
<dbReference type="Gene3D" id="3.40.309.10">
    <property type="entry name" value="Aldehyde Dehydrogenase, Chain A, domain 2"/>
    <property type="match status" value="1"/>
</dbReference>
<comment type="similarity">
    <text evidence="1">Belongs to the aldehyde dehydrogenase family.</text>
</comment>
<dbReference type="InterPro" id="IPR016161">
    <property type="entry name" value="Ald_DH/histidinol_DH"/>
</dbReference>
<accession>A0A6J7SB29</accession>
<dbReference type="InterPro" id="IPR015590">
    <property type="entry name" value="Aldehyde_DH_dom"/>
</dbReference>
<evidence type="ECO:0000313" key="5">
    <source>
        <dbReference type="EMBL" id="CAB4821786.1"/>
    </source>
</evidence>
<dbReference type="EMBL" id="CAFBPW010000200">
    <property type="protein sequence ID" value="CAB5038072.1"/>
    <property type="molecule type" value="Genomic_DNA"/>
</dbReference>
<feature type="domain" description="Aldehyde dehydrogenase" evidence="3">
    <location>
        <begin position="19"/>
        <end position="468"/>
    </location>
</feature>
<evidence type="ECO:0000313" key="8">
    <source>
        <dbReference type="EMBL" id="CAB5060033.1"/>
    </source>
</evidence>
<evidence type="ECO:0000259" key="3">
    <source>
        <dbReference type="Pfam" id="PF00171"/>
    </source>
</evidence>
<evidence type="ECO:0000313" key="7">
    <source>
        <dbReference type="EMBL" id="CAB5038072.1"/>
    </source>
</evidence>
<evidence type="ECO:0000256" key="2">
    <source>
        <dbReference type="ARBA" id="ARBA00023002"/>
    </source>
</evidence>
<sequence>MSDFTPALIDGQDLVTGDSILVHSPYSGDLVGEVTACSAEHLDQAIAVAGRRHAEGALPAFERAEILDRIAAAMLEQSEEFAQSISAESAKPIATARVEAVRAVDTIRFSAAAARTFTGEMVAMDASAAGVGKLGYVKRVPIGVVAGISPFNFPLNLVCHKIAPALAAGVPIVLKPASATPLTALKIARLFEACGLPPGWLNVVPCAGSVANHMVEHEGVAMITFTGSPEVGWGIRARAPKKRVGLELGNNAPVIVEPDADLEVAASKIVAGGFAFSGQTCISVQRVYVHAQVHDELLGMLEQKVAALQVGDPADPTTQVSALIQQSETERVAGWIDEAQGDGARVVVGGGRRERSILEPTLLDRVTPGMRISNTEVFGPVIGVAAYDTFDQAVDLVNDSRYGLQAGVFTADITTALQAADRIDFGGVLINEVPAFRTDQQPYGGMRDSGNTREGPAYAIEEMTERKLIIIQG</sequence>